<dbReference type="InterPro" id="IPR003439">
    <property type="entry name" value="ABC_transporter-like_ATP-bd"/>
</dbReference>
<dbReference type="GO" id="GO:0006869">
    <property type="term" value="P:lipid transport"/>
    <property type="evidence" value="ECO:0007669"/>
    <property type="project" value="UniProtKB-KW"/>
</dbReference>
<feature type="transmembrane region" description="Helical" evidence="11">
    <location>
        <begin position="253"/>
        <end position="272"/>
    </location>
</feature>
<dbReference type="Proteomes" id="UP001200247">
    <property type="component" value="Unassembled WGS sequence"/>
</dbReference>
<accession>A0ABD4SS03</accession>
<dbReference type="InterPro" id="IPR011917">
    <property type="entry name" value="ABC_transpr_lipidA"/>
</dbReference>
<dbReference type="FunFam" id="3.40.50.300:FF:000218">
    <property type="entry name" value="Multidrug ABC transporter ATP-binding protein"/>
    <property type="match status" value="1"/>
</dbReference>
<comment type="subcellular location">
    <subcellularLocation>
        <location evidence="1">Cell membrane</location>
        <topology evidence="1">Multi-pass membrane protein</topology>
    </subcellularLocation>
</comment>
<feature type="domain" description="ABC transmembrane type-1" evidence="13">
    <location>
        <begin position="29"/>
        <end position="310"/>
    </location>
</feature>
<evidence type="ECO:0000256" key="6">
    <source>
        <dbReference type="ARBA" id="ARBA00022840"/>
    </source>
</evidence>
<keyword evidence="8 11" id="KW-1133">Transmembrane helix</keyword>
<dbReference type="SUPFAM" id="SSF90123">
    <property type="entry name" value="ABC transporter transmembrane region"/>
    <property type="match status" value="1"/>
</dbReference>
<dbReference type="InterPro" id="IPR017871">
    <property type="entry name" value="ABC_transporter-like_CS"/>
</dbReference>
<evidence type="ECO:0000256" key="4">
    <source>
        <dbReference type="ARBA" id="ARBA00022692"/>
    </source>
</evidence>
<keyword evidence="10 11" id="KW-0472">Membrane</keyword>
<dbReference type="PROSITE" id="PS50929">
    <property type="entry name" value="ABC_TM1F"/>
    <property type="match status" value="1"/>
</dbReference>
<keyword evidence="2" id="KW-0813">Transport</keyword>
<evidence type="ECO:0000256" key="10">
    <source>
        <dbReference type="ARBA" id="ARBA00023136"/>
    </source>
</evidence>
<keyword evidence="6" id="KW-0067">ATP-binding</keyword>
<dbReference type="Gene3D" id="3.40.50.300">
    <property type="entry name" value="P-loop containing nucleotide triphosphate hydrolases"/>
    <property type="match status" value="1"/>
</dbReference>
<evidence type="ECO:0000313" key="14">
    <source>
        <dbReference type="EMBL" id="MCG9026541.1"/>
    </source>
</evidence>
<evidence type="ECO:0000256" key="1">
    <source>
        <dbReference type="ARBA" id="ARBA00004651"/>
    </source>
</evidence>
<organism evidence="14 15">
    <name type="scientific">Laribacter hongkongensis</name>
    <dbReference type="NCBI Taxonomy" id="168471"/>
    <lineage>
        <taxon>Bacteria</taxon>
        <taxon>Pseudomonadati</taxon>
        <taxon>Pseudomonadota</taxon>
        <taxon>Betaproteobacteria</taxon>
        <taxon>Neisseriales</taxon>
        <taxon>Aquaspirillaceae</taxon>
        <taxon>Laribacter</taxon>
    </lineage>
</organism>
<dbReference type="CDD" id="cd03251">
    <property type="entry name" value="ABCC_MsbA"/>
    <property type="match status" value="1"/>
</dbReference>
<evidence type="ECO:0000259" key="13">
    <source>
        <dbReference type="PROSITE" id="PS50929"/>
    </source>
</evidence>
<dbReference type="SMART" id="SM00382">
    <property type="entry name" value="AAA"/>
    <property type="match status" value="1"/>
</dbReference>
<keyword evidence="4 11" id="KW-0812">Transmembrane</keyword>
<feature type="transmembrane region" description="Helical" evidence="11">
    <location>
        <begin position="165"/>
        <end position="185"/>
    </location>
</feature>
<evidence type="ECO:0000256" key="2">
    <source>
        <dbReference type="ARBA" id="ARBA00022448"/>
    </source>
</evidence>
<keyword evidence="9" id="KW-0445">Lipid transport</keyword>
<evidence type="ECO:0000256" key="8">
    <source>
        <dbReference type="ARBA" id="ARBA00022989"/>
    </source>
</evidence>
<dbReference type="InterPro" id="IPR011527">
    <property type="entry name" value="ABC1_TM_dom"/>
</dbReference>
<dbReference type="PANTHER" id="PTHR43394">
    <property type="entry name" value="ATP-DEPENDENT PERMEASE MDL1, MITOCHONDRIAL"/>
    <property type="match status" value="1"/>
</dbReference>
<dbReference type="AlphaFoldDB" id="A0ABD4SS03"/>
<dbReference type="Pfam" id="PF00664">
    <property type="entry name" value="ABC_membrane"/>
    <property type="match status" value="1"/>
</dbReference>
<dbReference type="Pfam" id="PF00005">
    <property type="entry name" value="ABC_tran"/>
    <property type="match status" value="1"/>
</dbReference>
<dbReference type="InterPro" id="IPR027417">
    <property type="entry name" value="P-loop_NTPase"/>
</dbReference>
<dbReference type="PANTHER" id="PTHR43394:SF1">
    <property type="entry name" value="ATP-BINDING CASSETTE SUB-FAMILY B MEMBER 10, MITOCHONDRIAL"/>
    <property type="match status" value="1"/>
</dbReference>
<dbReference type="InterPro" id="IPR039421">
    <property type="entry name" value="Type_1_exporter"/>
</dbReference>
<gene>
    <name evidence="14" type="primary">msbA</name>
    <name evidence="14" type="ORF">LH440_11655</name>
</gene>
<evidence type="ECO:0000259" key="12">
    <source>
        <dbReference type="PROSITE" id="PS50893"/>
    </source>
</evidence>
<dbReference type="RefSeq" id="WP_239856796.1">
    <property type="nucleotide sequence ID" value="NZ_JAJAWK010000022.1"/>
</dbReference>
<evidence type="ECO:0000313" key="15">
    <source>
        <dbReference type="Proteomes" id="UP001200247"/>
    </source>
</evidence>
<dbReference type="CDD" id="cd18552">
    <property type="entry name" value="ABC_6TM_MsbA_like"/>
    <property type="match status" value="1"/>
</dbReference>
<reference evidence="14 15" key="1">
    <citation type="submission" date="2021-10" db="EMBL/GenBank/DDBJ databases">
        <title>Whole-genome sequencing analysis of Laribacter hongkongensis: virulence gene profiles, carbohydrate-active enzyme prediction, and antimicrobial resistance characterization.</title>
        <authorList>
            <person name="Yuan P."/>
            <person name="Zhan Y."/>
            <person name="Chen D."/>
        </authorList>
    </citation>
    <scope>NUCLEOTIDE SEQUENCE [LARGE SCALE GENOMIC DNA]</scope>
    <source>
        <strain evidence="14 15">W67</strain>
    </source>
</reference>
<evidence type="ECO:0000256" key="5">
    <source>
        <dbReference type="ARBA" id="ARBA00022741"/>
    </source>
</evidence>
<feature type="transmembrane region" description="Helical" evidence="11">
    <location>
        <begin position="64"/>
        <end position="84"/>
    </location>
</feature>
<dbReference type="InterPro" id="IPR036640">
    <property type="entry name" value="ABC1_TM_sf"/>
</dbReference>
<feature type="domain" description="ABC transporter" evidence="12">
    <location>
        <begin position="342"/>
        <end position="577"/>
    </location>
</feature>
<dbReference type="GO" id="GO:0005524">
    <property type="term" value="F:ATP binding"/>
    <property type="evidence" value="ECO:0007669"/>
    <property type="project" value="UniProtKB-KW"/>
</dbReference>
<proteinExistence type="predicted"/>
<comment type="caution">
    <text evidence="14">The sequence shown here is derived from an EMBL/GenBank/DDBJ whole genome shotgun (WGS) entry which is preliminary data.</text>
</comment>
<dbReference type="Gene3D" id="1.20.1560.10">
    <property type="entry name" value="ABC transporter type 1, transmembrane domain"/>
    <property type="match status" value="1"/>
</dbReference>
<dbReference type="GO" id="GO:0005886">
    <property type="term" value="C:plasma membrane"/>
    <property type="evidence" value="ECO:0007669"/>
    <property type="project" value="UniProtKB-SubCell"/>
</dbReference>
<evidence type="ECO:0000256" key="7">
    <source>
        <dbReference type="ARBA" id="ARBA00022967"/>
    </source>
</evidence>
<keyword evidence="3" id="KW-1003">Cell membrane</keyword>
<evidence type="ECO:0000256" key="9">
    <source>
        <dbReference type="ARBA" id="ARBA00023055"/>
    </source>
</evidence>
<dbReference type="PROSITE" id="PS00211">
    <property type="entry name" value="ABC_TRANSPORTER_1"/>
    <property type="match status" value="1"/>
</dbReference>
<dbReference type="SUPFAM" id="SSF52540">
    <property type="entry name" value="P-loop containing nucleoside triphosphate hydrolases"/>
    <property type="match status" value="1"/>
</dbReference>
<dbReference type="PROSITE" id="PS50893">
    <property type="entry name" value="ABC_TRANSPORTER_2"/>
    <property type="match status" value="1"/>
</dbReference>
<dbReference type="InterPro" id="IPR003593">
    <property type="entry name" value="AAA+_ATPase"/>
</dbReference>
<dbReference type="EMBL" id="JAJAXM010000021">
    <property type="protein sequence ID" value="MCG9026541.1"/>
    <property type="molecule type" value="Genomic_DNA"/>
</dbReference>
<sequence>MTQPTKASSWALYKRLAGYLRHDWKVFSVSIIAMVIASATEPLFASLMKPLINEGFVNRNPHELLWTSMSIVGLFVVRALASFGNDYSTTWLASRLVVRLREAMFAKLLRLPVSYYDNNASGRLISRLSNDVNQVSDAGFNVITVSVRDGVTIAGLLGLLFWTDWRLTLICLIMIPVVGIGIRLVGRRLRKLSHINQHEMGQMMQVLGEAVDGQRVVKVYGGQEFEQSRFMRAAHGLRRNLVKQVSASSMNTGVTQLIVSVALAVIIYSAGLRAAEGSFSAGDFMSYLTAMIMLFTPVKRITTVTQILQRGLAAAESVFTLLDSPEETNQGRQTLTRARGELRFEQVGFRYPQGEREALEHITLHIRPGETVALVGGSGSGKTTLANLVPRFYDPQSGRITLDGIPLPELELGNLRQQVAMVNQDVVLFNGTLADNIAYARPGASREEIVEAARAANAMEFISTLPEGFDTLIGENGTRLSGGQRQRIAIARALIKDAPILILDEATSALDTQSERLVQAALDELMKHRTTLVIAHRLSTIEKADRIVVMRDGRIVEEGAHEVLLRQEGIYAQLHRLQFHTETALANQQQDQA</sequence>
<feature type="transmembrane region" description="Helical" evidence="11">
    <location>
        <begin position="24"/>
        <end position="44"/>
    </location>
</feature>
<keyword evidence="7" id="KW-1278">Translocase</keyword>
<dbReference type="NCBIfam" id="TIGR02203">
    <property type="entry name" value="MsbA_lipidA"/>
    <property type="match status" value="1"/>
</dbReference>
<evidence type="ECO:0000256" key="11">
    <source>
        <dbReference type="SAM" id="Phobius"/>
    </source>
</evidence>
<name>A0ABD4SS03_9NEIS</name>
<protein>
    <submittedName>
        <fullName evidence="14">Lipid A export permease/ATP-binding protein MsbA</fullName>
    </submittedName>
</protein>
<evidence type="ECO:0000256" key="3">
    <source>
        <dbReference type="ARBA" id="ARBA00022475"/>
    </source>
</evidence>
<keyword evidence="5" id="KW-0547">Nucleotide-binding</keyword>